<evidence type="ECO:0000313" key="3">
    <source>
        <dbReference type="Proteomes" id="UP000799757"/>
    </source>
</evidence>
<evidence type="ECO:0000256" key="1">
    <source>
        <dbReference type="SAM" id="Phobius"/>
    </source>
</evidence>
<proteinExistence type="predicted"/>
<sequence length="98" mass="10880">MGWSSISTYCLLDLDIMDRPFVFPILGFHSLIFAVCLSFLVSSPSSFAVYIFGTSRVSKGGRGGPVRRQYRLCRELGVRGRATLHFSCSLGDLGKRQL</sequence>
<accession>A0A6A6XD39</accession>
<name>A0A6A6XD39_9PLEO</name>
<keyword evidence="1" id="KW-1133">Transmembrane helix</keyword>
<protein>
    <submittedName>
        <fullName evidence="2">Uncharacterized protein</fullName>
    </submittedName>
</protein>
<keyword evidence="1" id="KW-0812">Transmembrane</keyword>
<dbReference type="EMBL" id="MU001892">
    <property type="protein sequence ID" value="KAF2794399.1"/>
    <property type="molecule type" value="Genomic_DNA"/>
</dbReference>
<dbReference type="Proteomes" id="UP000799757">
    <property type="component" value="Unassembled WGS sequence"/>
</dbReference>
<dbReference type="AlphaFoldDB" id="A0A6A6XD39"/>
<reference evidence="2" key="1">
    <citation type="journal article" date="2020" name="Stud. Mycol.">
        <title>101 Dothideomycetes genomes: a test case for predicting lifestyles and emergence of pathogens.</title>
        <authorList>
            <person name="Haridas S."/>
            <person name="Albert R."/>
            <person name="Binder M."/>
            <person name="Bloem J."/>
            <person name="Labutti K."/>
            <person name="Salamov A."/>
            <person name="Andreopoulos B."/>
            <person name="Baker S."/>
            <person name="Barry K."/>
            <person name="Bills G."/>
            <person name="Bluhm B."/>
            <person name="Cannon C."/>
            <person name="Castanera R."/>
            <person name="Culley D."/>
            <person name="Daum C."/>
            <person name="Ezra D."/>
            <person name="Gonzalez J."/>
            <person name="Henrissat B."/>
            <person name="Kuo A."/>
            <person name="Liang C."/>
            <person name="Lipzen A."/>
            <person name="Lutzoni F."/>
            <person name="Magnuson J."/>
            <person name="Mondo S."/>
            <person name="Nolan M."/>
            <person name="Ohm R."/>
            <person name="Pangilinan J."/>
            <person name="Park H.-J."/>
            <person name="Ramirez L."/>
            <person name="Alfaro M."/>
            <person name="Sun H."/>
            <person name="Tritt A."/>
            <person name="Yoshinaga Y."/>
            <person name="Zwiers L.-H."/>
            <person name="Turgeon B."/>
            <person name="Goodwin S."/>
            <person name="Spatafora J."/>
            <person name="Crous P."/>
            <person name="Grigoriev I."/>
        </authorList>
    </citation>
    <scope>NUCLEOTIDE SEQUENCE</scope>
    <source>
        <strain evidence="2">CBS 109.77</strain>
    </source>
</reference>
<keyword evidence="3" id="KW-1185">Reference proteome</keyword>
<evidence type="ECO:0000313" key="2">
    <source>
        <dbReference type="EMBL" id="KAF2794399.1"/>
    </source>
</evidence>
<feature type="transmembrane region" description="Helical" evidence="1">
    <location>
        <begin position="21"/>
        <end position="52"/>
    </location>
</feature>
<keyword evidence="1" id="KW-0472">Membrane</keyword>
<gene>
    <name evidence="2" type="ORF">K505DRAFT_27273</name>
</gene>
<organism evidence="2 3">
    <name type="scientific">Melanomma pulvis-pyrius CBS 109.77</name>
    <dbReference type="NCBI Taxonomy" id="1314802"/>
    <lineage>
        <taxon>Eukaryota</taxon>
        <taxon>Fungi</taxon>
        <taxon>Dikarya</taxon>
        <taxon>Ascomycota</taxon>
        <taxon>Pezizomycotina</taxon>
        <taxon>Dothideomycetes</taxon>
        <taxon>Pleosporomycetidae</taxon>
        <taxon>Pleosporales</taxon>
        <taxon>Melanommataceae</taxon>
        <taxon>Melanomma</taxon>
    </lineage>
</organism>